<comment type="caution">
    <text evidence="1">The sequence shown here is derived from an EMBL/GenBank/DDBJ whole genome shotgun (WGS) entry which is preliminary data.</text>
</comment>
<proteinExistence type="predicted"/>
<gene>
    <name evidence="1" type="ORF">F6J89_18160</name>
</gene>
<dbReference type="AlphaFoldDB" id="A0A6B3ND17"/>
<protein>
    <submittedName>
        <fullName evidence="1">Aldolase</fullName>
    </submittedName>
</protein>
<accession>A0A6B3ND17</accession>
<name>A0A6B3ND17_9CYAN</name>
<sequence length="352" mass="40274">MSKVFDFSRPLEPFEAVVSFLNQTNLDLFQSLPKIIQNNAKLYGFCFESTAKVIEDSNKYSLKHLIVVTDESDAYIATEKHKSWLKHYDTITLAICYSERQHYTQAGKTIDKLKKSYGDKINYLRPTYNNKLGMWTPCTQKLADNSICDSVRIKYRSQKVDIDISEVIHVYASFFELCSDVFREYRLWHRSPTDGFFAIRIGKSDKFLITSTKTNKVNLDLDRIALIHSYDELNNIITYSGLFIPSSDSVEAAIVLNAIPSISALVHTHASKLFTRNPLYQNKVKVPPMSYGEIKLGKALVKELKNIQLDDFLIMADHGELFFNSSKSDLKQHSQVVSDFCESSLNLIQNNS</sequence>
<dbReference type="SUPFAM" id="SSF53639">
    <property type="entry name" value="AraD/HMP-PK domain-like"/>
    <property type="match status" value="1"/>
</dbReference>
<dbReference type="InterPro" id="IPR036409">
    <property type="entry name" value="Aldolase_II/adducin_N_sf"/>
</dbReference>
<dbReference type="Gene3D" id="3.40.225.10">
    <property type="entry name" value="Class II aldolase/adducin N-terminal domain"/>
    <property type="match status" value="1"/>
</dbReference>
<dbReference type="EMBL" id="JAAHFQ010000376">
    <property type="protein sequence ID" value="NER29490.1"/>
    <property type="molecule type" value="Genomic_DNA"/>
</dbReference>
<organism evidence="1">
    <name type="scientific">Symploca sp. SIO1C4</name>
    <dbReference type="NCBI Taxonomy" id="2607765"/>
    <lineage>
        <taxon>Bacteria</taxon>
        <taxon>Bacillati</taxon>
        <taxon>Cyanobacteriota</taxon>
        <taxon>Cyanophyceae</taxon>
        <taxon>Coleofasciculales</taxon>
        <taxon>Coleofasciculaceae</taxon>
        <taxon>Symploca</taxon>
    </lineage>
</organism>
<evidence type="ECO:0000313" key="1">
    <source>
        <dbReference type="EMBL" id="NER29490.1"/>
    </source>
</evidence>
<reference evidence="1" key="1">
    <citation type="submission" date="2019-11" db="EMBL/GenBank/DDBJ databases">
        <title>Genomic insights into an expanded diversity of filamentous marine cyanobacteria reveals the extraordinary biosynthetic potential of Moorea and Okeania.</title>
        <authorList>
            <person name="Ferreira Leao T."/>
            <person name="Wang M."/>
            <person name="Moss N."/>
            <person name="Da Silva R."/>
            <person name="Sanders J."/>
            <person name="Nurk S."/>
            <person name="Gurevich A."/>
            <person name="Humphrey G."/>
            <person name="Reher R."/>
            <person name="Zhu Q."/>
            <person name="Belda-Ferre P."/>
            <person name="Glukhov E."/>
            <person name="Rex R."/>
            <person name="Dorrestein P.C."/>
            <person name="Knight R."/>
            <person name="Pevzner P."/>
            <person name="Gerwick W.H."/>
            <person name="Gerwick L."/>
        </authorList>
    </citation>
    <scope>NUCLEOTIDE SEQUENCE</scope>
    <source>
        <strain evidence="1">SIO1C4</strain>
    </source>
</reference>